<dbReference type="InterPro" id="IPR001818">
    <property type="entry name" value="Pept_M10_metallopeptidase"/>
</dbReference>
<feature type="signal peptide" evidence="9">
    <location>
        <begin position="1"/>
        <end position="17"/>
    </location>
</feature>
<dbReference type="InterPro" id="IPR021190">
    <property type="entry name" value="Pept_M10A"/>
</dbReference>
<evidence type="ECO:0000256" key="4">
    <source>
        <dbReference type="ARBA" id="ARBA00022801"/>
    </source>
</evidence>
<organism evidence="11 12">
    <name type="scientific">Caenorhabditis nigoni</name>
    <dbReference type="NCBI Taxonomy" id="1611254"/>
    <lineage>
        <taxon>Eukaryota</taxon>
        <taxon>Metazoa</taxon>
        <taxon>Ecdysozoa</taxon>
        <taxon>Nematoda</taxon>
        <taxon>Chromadorea</taxon>
        <taxon>Rhabditida</taxon>
        <taxon>Rhabditina</taxon>
        <taxon>Rhabditomorpha</taxon>
        <taxon>Rhabditoidea</taxon>
        <taxon>Rhabditidae</taxon>
        <taxon>Peloderinae</taxon>
        <taxon>Caenorhabditis</taxon>
    </lineage>
</organism>
<keyword evidence="12" id="KW-1185">Reference proteome</keyword>
<comment type="caution">
    <text evidence="11">The sequence shown here is derived from an EMBL/GenBank/DDBJ whole genome shotgun (WGS) entry which is preliminary data.</text>
</comment>
<keyword evidence="9" id="KW-0732">Signal</keyword>
<feature type="chain" id="PRO_5013935871" description="Peptidase metallopeptidase domain-containing protein" evidence="9">
    <location>
        <begin position="18"/>
        <end position="283"/>
    </location>
</feature>
<dbReference type="Pfam" id="PF00413">
    <property type="entry name" value="Peptidase_M10"/>
    <property type="match status" value="1"/>
</dbReference>
<evidence type="ECO:0000313" key="11">
    <source>
        <dbReference type="EMBL" id="PIC40657.1"/>
    </source>
</evidence>
<feature type="compositionally biased region" description="Low complexity" evidence="8">
    <location>
        <begin position="251"/>
        <end position="262"/>
    </location>
</feature>
<dbReference type="STRING" id="1611254.A0A2G5UM97"/>
<feature type="compositionally biased region" description="Basic and acidic residues" evidence="8">
    <location>
        <begin position="240"/>
        <end position="250"/>
    </location>
</feature>
<dbReference type="Proteomes" id="UP000230233">
    <property type="component" value="Chromosome III"/>
</dbReference>
<feature type="binding site" evidence="7">
    <location>
        <position position="139"/>
    </location>
    <ligand>
        <name>Ca(2+)</name>
        <dbReference type="ChEBI" id="CHEBI:29108"/>
        <label>1</label>
    </ligand>
</feature>
<feature type="binding site" evidence="7">
    <location>
        <position position="139"/>
    </location>
    <ligand>
        <name>Ca(2+)</name>
        <dbReference type="ChEBI" id="CHEBI:29108"/>
        <label>3</label>
    </ligand>
</feature>
<sequence>MRPIFLLISTSFVIVTCDFLLEERDFIKPQGVRGKRYVIRAKRWKKHTLTWQLQTQNLMDADVFIVRNTMHRAFNEWSAVSSVDFREIPPDVISRIPPDIHIAFEKGEHSDGFSFDGQDGVVAHAFYPRDGRLHFDAEEQWSLNSPEGVNLFQTAVHEIGHLLGLEHSVDTRAAMFAAKRPYDPAFTLGDDDVRAIRSLFPQKDPDPATESLSNNSGIKESQEFKDIVVMSKKVLKKVDEKLDEEKHDPFESSTSSSSTPNSFFPFPLPSIEHFQRRNDWFVV</sequence>
<evidence type="ECO:0000259" key="10">
    <source>
        <dbReference type="SMART" id="SM00235"/>
    </source>
</evidence>
<dbReference type="GO" id="GO:0008270">
    <property type="term" value="F:zinc ion binding"/>
    <property type="evidence" value="ECO:0007669"/>
    <property type="project" value="InterPro"/>
</dbReference>
<feature type="binding site" evidence="7">
    <location>
        <position position="109"/>
    </location>
    <ligand>
        <name>Zn(2+)</name>
        <dbReference type="ChEBI" id="CHEBI:29105"/>
        <label>1</label>
    </ligand>
</feature>
<feature type="active site" evidence="6">
    <location>
        <position position="158"/>
    </location>
</feature>
<evidence type="ECO:0000256" key="2">
    <source>
        <dbReference type="ARBA" id="ARBA00022670"/>
    </source>
</evidence>
<dbReference type="InterPro" id="IPR033739">
    <property type="entry name" value="M10A_MMP"/>
</dbReference>
<feature type="binding site" evidence="7">
    <location>
        <position position="117"/>
    </location>
    <ligand>
        <name>Ca(2+)</name>
        <dbReference type="ChEBI" id="CHEBI:29108"/>
        <label>3</label>
    </ligand>
</feature>
<comment type="cofactor">
    <cofactor evidence="7">
        <name>Zn(2+)</name>
        <dbReference type="ChEBI" id="CHEBI:29105"/>
    </cofactor>
    <text evidence="7">Binds 2 Zn(2+) ions per subunit.</text>
</comment>
<feature type="binding site" evidence="7">
    <location>
        <position position="116"/>
    </location>
    <ligand>
        <name>Ca(2+)</name>
        <dbReference type="ChEBI" id="CHEBI:29108"/>
        <label>3</label>
    </ligand>
</feature>
<evidence type="ECO:0000256" key="6">
    <source>
        <dbReference type="PIRSR" id="PIRSR621190-1"/>
    </source>
</evidence>
<keyword evidence="4" id="KW-0378">Hydrolase</keyword>
<feature type="binding site" evidence="7">
    <location>
        <position position="136"/>
    </location>
    <ligand>
        <name>Ca(2+)</name>
        <dbReference type="ChEBI" id="CHEBI:29108"/>
        <label>3</label>
    </ligand>
</feature>
<proteinExistence type="inferred from homology"/>
<dbReference type="AlphaFoldDB" id="A0A2G5UM97"/>
<feature type="binding site" evidence="7">
    <location>
        <position position="99"/>
    </location>
    <ligand>
        <name>Ca(2+)</name>
        <dbReference type="ChEBI" id="CHEBI:29108"/>
        <label>2</label>
    </ligand>
</feature>
<evidence type="ECO:0000256" key="8">
    <source>
        <dbReference type="SAM" id="MobiDB-lite"/>
    </source>
</evidence>
<feature type="binding site" evidence="7">
    <location>
        <position position="134"/>
    </location>
    <ligand>
        <name>Zn(2+)</name>
        <dbReference type="ChEBI" id="CHEBI:29105"/>
        <label>1</label>
    </ligand>
</feature>
<accession>A0A2G5UM97</accession>
<dbReference type="GO" id="GO:0030574">
    <property type="term" value="P:collagen catabolic process"/>
    <property type="evidence" value="ECO:0007669"/>
    <property type="project" value="TreeGrafter"/>
</dbReference>
<feature type="binding site" evidence="7">
    <location>
        <position position="161"/>
    </location>
    <ligand>
        <name>Zn(2+)</name>
        <dbReference type="ChEBI" id="CHEBI:29105"/>
        <label>2</label>
        <note>catalytic</note>
    </ligand>
</feature>
<feature type="region of interest" description="Disordered" evidence="8">
    <location>
        <begin position="240"/>
        <end position="262"/>
    </location>
</feature>
<dbReference type="GO" id="GO:0004222">
    <property type="term" value="F:metalloendopeptidase activity"/>
    <property type="evidence" value="ECO:0007669"/>
    <property type="project" value="InterPro"/>
</dbReference>
<reference evidence="12" key="1">
    <citation type="submission" date="2017-10" db="EMBL/GenBank/DDBJ databases">
        <title>Rapid genome shrinkage in a self-fertile nematode reveals novel sperm competition proteins.</title>
        <authorList>
            <person name="Yin D."/>
            <person name="Schwarz E.M."/>
            <person name="Thomas C.G."/>
            <person name="Felde R.L."/>
            <person name="Korf I.F."/>
            <person name="Cutter A.D."/>
            <person name="Schartner C.M."/>
            <person name="Ralston E.J."/>
            <person name="Meyer B.J."/>
            <person name="Haag E.S."/>
        </authorList>
    </citation>
    <scope>NUCLEOTIDE SEQUENCE [LARGE SCALE GENOMIC DNA]</scope>
    <source>
        <strain evidence="12">JU1422</strain>
    </source>
</reference>
<dbReference type="InterPro" id="IPR024079">
    <property type="entry name" value="MetalloPept_cat_dom_sf"/>
</dbReference>
<dbReference type="CDD" id="cd04278">
    <property type="entry name" value="ZnMc_MMP"/>
    <property type="match status" value="1"/>
</dbReference>
<dbReference type="SUPFAM" id="SSF55486">
    <property type="entry name" value="Metalloproteases ('zincins'), catalytic domain"/>
    <property type="match status" value="1"/>
</dbReference>
<dbReference type="OrthoDB" id="406838at2759"/>
<keyword evidence="5 7" id="KW-0862">Zinc</keyword>
<feature type="binding site" evidence="7">
    <location>
        <position position="175"/>
    </location>
    <ligand>
        <name>Zn(2+)</name>
        <dbReference type="ChEBI" id="CHEBI:29105"/>
        <label>2</label>
        <note>catalytic</note>
    </ligand>
</feature>
<evidence type="ECO:0000256" key="5">
    <source>
        <dbReference type="ARBA" id="ARBA00022833"/>
    </source>
</evidence>
<dbReference type="PANTHER" id="PTHR10201:SF310">
    <property type="entry name" value="MMP-LIKE PROTEIN"/>
    <property type="match status" value="1"/>
</dbReference>
<evidence type="ECO:0000256" key="3">
    <source>
        <dbReference type="ARBA" id="ARBA00022723"/>
    </source>
</evidence>
<feature type="domain" description="Peptidase metallopeptidase" evidence="10">
    <location>
        <begin position="40"/>
        <end position="202"/>
    </location>
</feature>
<feature type="binding site" evidence="7">
    <location>
        <position position="157"/>
    </location>
    <ligand>
        <name>Zn(2+)</name>
        <dbReference type="ChEBI" id="CHEBI:29105"/>
        <label>2</label>
        <note>catalytic</note>
    </ligand>
</feature>
<gene>
    <name evidence="11" type="primary">Cni-zmp-6</name>
    <name evidence="11" type="synonym">Cnig_chr_III.g11930</name>
    <name evidence="11" type="ORF">B9Z55_011930</name>
</gene>
<dbReference type="GO" id="GO:0030198">
    <property type="term" value="P:extracellular matrix organization"/>
    <property type="evidence" value="ECO:0007669"/>
    <property type="project" value="TreeGrafter"/>
</dbReference>
<name>A0A2G5UM97_9PELO</name>
<comment type="similarity">
    <text evidence="1">Belongs to the peptidase M10A family.</text>
</comment>
<keyword evidence="2" id="KW-0645">Protease</keyword>
<dbReference type="SMART" id="SM00235">
    <property type="entry name" value="ZnMc"/>
    <property type="match status" value="1"/>
</dbReference>
<feature type="binding site" evidence="7">
    <location>
        <position position="227"/>
    </location>
    <ligand>
        <name>Ca(2+)</name>
        <dbReference type="ChEBI" id="CHEBI:29108"/>
        <label>5</label>
    </ligand>
</feature>
<dbReference type="GO" id="GO:0006508">
    <property type="term" value="P:proteolysis"/>
    <property type="evidence" value="ECO:0007669"/>
    <property type="project" value="UniProtKB-KW"/>
</dbReference>
<keyword evidence="7" id="KW-0106">Calcium</keyword>
<evidence type="ECO:0000256" key="1">
    <source>
        <dbReference type="ARBA" id="ARBA00010370"/>
    </source>
</evidence>
<dbReference type="PANTHER" id="PTHR10201">
    <property type="entry name" value="MATRIX METALLOPROTEINASE"/>
    <property type="match status" value="1"/>
</dbReference>
<dbReference type="Gene3D" id="3.40.390.10">
    <property type="entry name" value="Collagenase (Catalytic Domain)"/>
    <property type="match status" value="1"/>
</dbReference>
<dbReference type="PRINTS" id="PR00138">
    <property type="entry name" value="MATRIXIN"/>
</dbReference>
<feature type="binding site" evidence="7">
    <location>
        <position position="167"/>
    </location>
    <ligand>
        <name>Zn(2+)</name>
        <dbReference type="ChEBI" id="CHEBI:29105"/>
        <label>2</label>
        <note>catalytic</note>
    </ligand>
</feature>
<dbReference type="EMBL" id="PDUG01000003">
    <property type="protein sequence ID" value="PIC40657.1"/>
    <property type="molecule type" value="Genomic_DNA"/>
</dbReference>
<evidence type="ECO:0000313" key="12">
    <source>
        <dbReference type="Proteomes" id="UP000230233"/>
    </source>
</evidence>
<keyword evidence="3 7" id="KW-0479">Metal-binding</keyword>
<evidence type="ECO:0000256" key="7">
    <source>
        <dbReference type="PIRSR" id="PIRSR621190-2"/>
    </source>
</evidence>
<dbReference type="GO" id="GO:0031012">
    <property type="term" value="C:extracellular matrix"/>
    <property type="evidence" value="ECO:0007669"/>
    <property type="project" value="InterPro"/>
</dbReference>
<evidence type="ECO:0000256" key="9">
    <source>
        <dbReference type="SAM" id="SignalP"/>
    </source>
</evidence>
<comment type="cofactor">
    <cofactor evidence="7">
        <name>Ca(2+)</name>
        <dbReference type="ChEBI" id="CHEBI:29108"/>
    </cofactor>
    <text evidence="7">Can bind about 5 Ca(2+) ions per subunit.</text>
</comment>
<dbReference type="InterPro" id="IPR006026">
    <property type="entry name" value="Peptidase_Metallo"/>
</dbReference>
<feature type="binding site" evidence="7">
    <location>
        <position position="124"/>
    </location>
    <ligand>
        <name>Zn(2+)</name>
        <dbReference type="ChEBI" id="CHEBI:29105"/>
        <label>1</label>
    </ligand>
</feature>
<feature type="binding site" evidence="7">
    <location>
        <position position="111"/>
    </location>
    <ligand>
        <name>Zn(2+)</name>
        <dbReference type="ChEBI" id="CHEBI:29105"/>
        <label>1</label>
    </ligand>
</feature>
<protein>
    <recommendedName>
        <fullName evidence="10">Peptidase metallopeptidase domain-containing protein</fullName>
    </recommendedName>
</protein>